<keyword evidence="3" id="KW-1003">Cell membrane</keyword>
<keyword evidence="5 7" id="KW-1133">Transmembrane helix</keyword>
<feature type="transmembrane region" description="Helical" evidence="7">
    <location>
        <begin position="64"/>
        <end position="84"/>
    </location>
</feature>
<keyword evidence="4 7" id="KW-0812">Transmembrane</keyword>
<dbReference type="InterPro" id="IPR005828">
    <property type="entry name" value="MFS_sugar_transport-like"/>
</dbReference>
<keyword evidence="10" id="KW-1185">Reference proteome</keyword>
<gene>
    <name evidence="9" type="ORF">GCM10022215_13610</name>
</gene>
<dbReference type="PROSITE" id="PS50850">
    <property type="entry name" value="MFS"/>
    <property type="match status" value="1"/>
</dbReference>
<feature type="transmembrane region" description="Helical" evidence="7">
    <location>
        <begin position="292"/>
        <end position="311"/>
    </location>
</feature>
<evidence type="ECO:0000256" key="4">
    <source>
        <dbReference type="ARBA" id="ARBA00022692"/>
    </source>
</evidence>
<feature type="transmembrane region" description="Helical" evidence="7">
    <location>
        <begin position="255"/>
        <end position="280"/>
    </location>
</feature>
<dbReference type="Pfam" id="PF00083">
    <property type="entry name" value="Sugar_tr"/>
    <property type="match status" value="1"/>
</dbReference>
<evidence type="ECO:0000313" key="9">
    <source>
        <dbReference type="EMBL" id="GAA4115059.1"/>
    </source>
</evidence>
<dbReference type="SUPFAM" id="SSF103473">
    <property type="entry name" value="MFS general substrate transporter"/>
    <property type="match status" value="1"/>
</dbReference>
<dbReference type="Gene3D" id="1.20.1250.20">
    <property type="entry name" value="MFS general substrate transporter like domains"/>
    <property type="match status" value="2"/>
</dbReference>
<keyword evidence="2" id="KW-0813">Transport</keyword>
<dbReference type="PANTHER" id="PTHR43045">
    <property type="entry name" value="SHIKIMATE TRANSPORTER"/>
    <property type="match status" value="1"/>
</dbReference>
<evidence type="ECO:0000313" key="10">
    <source>
        <dbReference type="Proteomes" id="UP001501495"/>
    </source>
</evidence>
<evidence type="ECO:0000256" key="7">
    <source>
        <dbReference type="SAM" id="Phobius"/>
    </source>
</evidence>
<evidence type="ECO:0000259" key="8">
    <source>
        <dbReference type="PROSITE" id="PS50850"/>
    </source>
</evidence>
<dbReference type="Proteomes" id="UP001501495">
    <property type="component" value="Unassembled WGS sequence"/>
</dbReference>
<feature type="transmembrane region" description="Helical" evidence="7">
    <location>
        <begin position="323"/>
        <end position="342"/>
    </location>
</feature>
<organism evidence="9 10">
    <name type="scientific">Nocardioides fonticola</name>
    <dbReference type="NCBI Taxonomy" id="450363"/>
    <lineage>
        <taxon>Bacteria</taxon>
        <taxon>Bacillati</taxon>
        <taxon>Actinomycetota</taxon>
        <taxon>Actinomycetes</taxon>
        <taxon>Propionibacteriales</taxon>
        <taxon>Nocardioidaceae</taxon>
        <taxon>Nocardioides</taxon>
    </lineage>
</organism>
<evidence type="ECO:0000256" key="5">
    <source>
        <dbReference type="ARBA" id="ARBA00022989"/>
    </source>
</evidence>
<feature type="domain" description="Major facilitator superfamily (MFS) profile" evidence="8">
    <location>
        <begin position="23"/>
        <end position="441"/>
    </location>
</feature>
<dbReference type="CDD" id="cd17369">
    <property type="entry name" value="MFS_ShiA_like"/>
    <property type="match status" value="1"/>
</dbReference>
<protein>
    <submittedName>
        <fullName evidence="9">MFS transporter</fullName>
    </submittedName>
</protein>
<comment type="caution">
    <text evidence="9">The sequence shown here is derived from an EMBL/GenBank/DDBJ whole genome shotgun (WGS) entry which is preliminary data.</text>
</comment>
<dbReference type="InterPro" id="IPR036259">
    <property type="entry name" value="MFS_trans_sf"/>
</dbReference>
<reference evidence="10" key="1">
    <citation type="journal article" date="2019" name="Int. J. Syst. Evol. Microbiol.">
        <title>The Global Catalogue of Microorganisms (GCM) 10K type strain sequencing project: providing services to taxonomists for standard genome sequencing and annotation.</title>
        <authorList>
            <consortium name="The Broad Institute Genomics Platform"/>
            <consortium name="The Broad Institute Genome Sequencing Center for Infectious Disease"/>
            <person name="Wu L."/>
            <person name="Ma J."/>
        </authorList>
    </citation>
    <scope>NUCLEOTIDE SEQUENCE [LARGE SCALE GENOMIC DNA]</scope>
    <source>
        <strain evidence="10">JCM 16703</strain>
    </source>
</reference>
<dbReference type="EMBL" id="BAAAZH010000011">
    <property type="protein sequence ID" value="GAA4115059.1"/>
    <property type="molecule type" value="Genomic_DNA"/>
</dbReference>
<accession>A0ABP7XGF3</accession>
<feature type="transmembrane region" description="Helical" evidence="7">
    <location>
        <begin position="381"/>
        <end position="403"/>
    </location>
</feature>
<feature type="transmembrane region" description="Helical" evidence="7">
    <location>
        <begin position="200"/>
        <end position="219"/>
    </location>
</feature>
<feature type="transmembrane region" description="Helical" evidence="7">
    <location>
        <begin position="96"/>
        <end position="117"/>
    </location>
</feature>
<name>A0ABP7XGF3_9ACTN</name>
<feature type="transmembrane region" description="Helical" evidence="7">
    <location>
        <begin position="348"/>
        <end position="369"/>
    </location>
</feature>
<proteinExistence type="predicted"/>
<evidence type="ECO:0000256" key="1">
    <source>
        <dbReference type="ARBA" id="ARBA00004651"/>
    </source>
</evidence>
<dbReference type="RefSeq" id="WP_344732536.1">
    <property type="nucleotide sequence ID" value="NZ_BAAAZH010000011.1"/>
</dbReference>
<evidence type="ECO:0000256" key="6">
    <source>
        <dbReference type="ARBA" id="ARBA00023136"/>
    </source>
</evidence>
<dbReference type="PANTHER" id="PTHR43045:SF1">
    <property type="entry name" value="SHIKIMATE TRANSPORTER"/>
    <property type="match status" value="1"/>
</dbReference>
<sequence>MTTTPIPAPPERPAPPTATPRRAALAAWSGSALEYYDFAIYGTAAALVFPDVFFPDSDPTTATIASFATFGVGYVARPIGSFLMGHVGDRLGRKRVLIGTLLLMGISTFLVGCLPTYEQVGALAPALLVALRLLQGLSAAGEQAGANSMSFEHAPADRRGFFTSFTLSGTQGGQVIAPAVFLPLAALLSDDQLQSWGWRVPFWLSAVVVLAGFLIRRTLEETPEFRRAAADAERTPTRAPRTPLRELFADHAASVVRVFFAAFIAMVNTTFAVFALSFATSDDYGVGISSTAMLWLAIVANIVAVGVIPLWARLSDRVGRKPVFVSGLLGTAVLVTGFLWAISRGDTLLTIVLGIALAGVVYSMPNACWPATYAEYFPTSVRLSGTAIGTQFGFALAGFTPAIAEALMGGEAGNWWRVAAFAAGACLVSAVAVLTGPSGTHRVPTERLGRADASPVVRPLAESVAR</sequence>
<keyword evidence="6 7" id="KW-0472">Membrane</keyword>
<evidence type="ECO:0000256" key="3">
    <source>
        <dbReference type="ARBA" id="ARBA00022475"/>
    </source>
</evidence>
<feature type="transmembrane region" description="Helical" evidence="7">
    <location>
        <begin position="415"/>
        <end position="434"/>
    </location>
</feature>
<evidence type="ECO:0000256" key="2">
    <source>
        <dbReference type="ARBA" id="ARBA00022448"/>
    </source>
</evidence>
<comment type="subcellular location">
    <subcellularLocation>
        <location evidence="1">Cell membrane</location>
        <topology evidence="1">Multi-pass membrane protein</topology>
    </subcellularLocation>
</comment>
<dbReference type="InterPro" id="IPR020846">
    <property type="entry name" value="MFS_dom"/>
</dbReference>